<accession>A0A562RYE2</accession>
<gene>
    <name evidence="1" type="ORF">IQ16_01772</name>
</gene>
<dbReference type="OrthoDB" id="8256240at2"/>
<dbReference type="RefSeq" id="WP_145831395.1">
    <property type="nucleotide sequence ID" value="NZ_VLLA01000003.1"/>
</dbReference>
<keyword evidence="2" id="KW-1185">Reference proteome</keyword>
<dbReference type="AlphaFoldDB" id="A0A562RYE2"/>
<proteinExistence type="predicted"/>
<evidence type="ECO:0000313" key="1">
    <source>
        <dbReference type="EMBL" id="TWI73634.1"/>
    </source>
</evidence>
<protein>
    <submittedName>
        <fullName evidence="1">Uncharacterized protein</fullName>
    </submittedName>
</protein>
<organism evidence="1 2">
    <name type="scientific">Bradyrhizobium huanghuaihaiense</name>
    <dbReference type="NCBI Taxonomy" id="990078"/>
    <lineage>
        <taxon>Bacteria</taxon>
        <taxon>Pseudomonadati</taxon>
        <taxon>Pseudomonadota</taxon>
        <taxon>Alphaproteobacteria</taxon>
        <taxon>Hyphomicrobiales</taxon>
        <taxon>Nitrobacteraceae</taxon>
        <taxon>Bradyrhizobium</taxon>
    </lineage>
</organism>
<dbReference type="Proteomes" id="UP000316291">
    <property type="component" value="Unassembled WGS sequence"/>
</dbReference>
<evidence type="ECO:0000313" key="2">
    <source>
        <dbReference type="Proteomes" id="UP000316291"/>
    </source>
</evidence>
<sequence length="201" mass="21785">MRSLTSFLPDLVPIFGISEQAIYERQRALVRIGMLAAPKGRGRGSGVEATPGTVARLLVAVLATDNLSDTDERVHKLALAPFTATDKRASKSGGAKWDRCPWTGAQTFVDALAFLLSPEAPILPAPKPGAHTSVRVYRGSLGASIGFVWSRRPGKGRSEFGQPDYAANNRIKVEAQLPFEALRAIHQRLNFGERDEHASQP</sequence>
<comment type="caution">
    <text evidence="1">The sequence shown here is derived from an EMBL/GenBank/DDBJ whole genome shotgun (WGS) entry which is preliminary data.</text>
</comment>
<dbReference type="EMBL" id="VLLA01000003">
    <property type="protein sequence ID" value="TWI73634.1"/>
    <property type="molecule type" value="Genomic_DNA"/>
</dbReference>
<name>A0A562RYE2_9BRAD</name>
<reference evidence="1 2" key="1">
    <citation type="journal article" date="2015" name="Stand. Genomic Sci.">
        <title>Genomic Encyclopedia of Bacterial and Archaeal Type Strains, Phase III: the genomes of soil and plant-associated and newly described type strains.</title>
        <authorList>
            <person name="Whitman W.B."/>
            <person name="Woyke T."/>
            <person name="Klenk H.P."/>
            <person name="Zhou Y."/>
            <person name="Lilburn T.G."/>
            <person name="Beck B.J."/>
            <person name="De Vos P."/>
            <person name="Vandamme P."/>
            <person name="Eisen J.A."/>
            <person name="Garrity G."/>
            <person name="Hugenholtz P."/>
            <person name="Kyrpides N.C."/>
        </authorList>
    </citation>
    <scope>NUCLEOTIDE SEQUENCE [LARGE SCALE GENOMIC DNA]</scope>
    <source>
        <strain evidence="1 2">CGMCC 1.10948</strain>
    </source>
</reference>